<comment type="caution">
    <text evidence="2">The sequence shown here is derived from an EMBL/GenBank/DDBJ whole genome shotgun (WGS) entry which is preliminary data.</text>
</comment>
<evidence type="ECO:0000313" key="2">
    <source>
        <dbReference type="EMBL" id="OWQ91529.1"/>
    </source>
</evidence>
<dbReference type="InterPro" id="IPR039558">
    <property type="entry name" value="TPA1/OFD1_N"/>
</dbReference>
<reference evidence="2 3" key="1">
    <citation type="journal article" date="2008" name="Int. J. Syst. Evol. Microbiol.">
        <title>Description of Roseateles aquatilis sp. nov. and Roseateles terrae sp. nov., in the class Betaproteobacteria, and emended description of the genus Roseateles.</title>
        <authorList>
            <person name="Gomila M."/>
            <person name="Bowien B."/>
            <person name="Falsen E."/>
            <person name="Moore E.R."/>
            <person name="Lalucat J."/>
        </authorList>
    </citation>
    <scope>NUCLEOTIDE SEQUENCE [LARGE SCALE GENOMIC DNA]</scope>
    <source>
        <strain evidence="2 3">CCUG 48205</strain>
    </source>
</reference>
<proteinExistence type="predicted"/>
<sequence length="252" mass="29127">MWHPTGRSMRVHTADMEGLMDYLNPTLDYAALGRTLRTEGRVLIRDFFSPQVADALDRALQAIDWELVYRDLNGDRRLTGEQLRALTPQQRMQLTEGIHSVAREGFQFSFFSDSLVRAVHDGREDLLARFMRWMGGEDFLSRMRELSGDATINGVYAQATMYSRGNFLTTHDDHVDREDRRLAYVINLTRRWRPDWGGMLHFTAEDGSVLDTYYPHFNSLSLFTVPQRHFVSYVPPFAMAERQAITGWLIAA</sequence>
<dbReference type="GO" id="GO:0005737">
    <property type="term" value="C:cytoplasm"/>
    <property type="evidence" value="ECO:0007669"/>
    <property type="project" value="TreeGrafter"/>
</dbReference>
<organism evidence="2 3">
    <name type="scientific">Roseateles aquatilis</name>
    <dbReference type="NCBI Taxonomy" id="431061"/>
    <lineage>
        <taxon>Bacteria</taxon>
        <taxon>Pseudomonadati</taxon>
        <taxon>Pseudomonadota</taxon>
        <taxon>Betaproteobacteria</taxon>
        <taxon>Burkholderiales</taxon>
        <taxon>Sphaerotilaceae</taxon>
        <taxon>Roseateles</taxon>
    </lineage>
</organism>
<evidence type="ECO:0000259" key="1">
    <source>
        <dbReference type="Pfam" id="PF13661"/>
    </source>
</evidence>
<dbReference type="Proteomes" id="UP000197468">
    <property type="component" value="Unassembled WGS sequence"/>
</dbReference>
<dbReference type="AlphaFoldDB" id="A0A246JFZ6"/>
<dbReference type="Gene3D" id="2.60.120.620">
    <property type="entry name" value="q2cbj1_9rhob like domain"/>
    <property type="match status" value="1"/>
</dbReference>
<dbReference type="PANTHER" id="PTHR12117">
    <property type="entry name" value="HISTONE ACETYLTRANSFERASE COMPLEX"/>
    <property type="match status" value="1"/>
</dbReference>
<dbReference type="PANTHER" id="PTHR12117:SF0">
    <property type="entry name" value="PROLYL 3-HYDROXYLASE OGFOD1"/>
    <property type="match status" value="1"/>
</dbReference>
<evidence type="ECO:0000313" key="3">
    <source>
        <dbReference type="Proteomes" id="UP000197468"/>
    </source>
</evidence>
<feature type="domain" description="Prolyl 3,4-dihydroxylase TPA1/OFD1 N-terminal" evidence="1">
    <location>
        <begin position="158"/>
        <end position="249"/>
    </location>
</feature>
<dbReference type="InterPro" id="IPR051842">
    <property type="entry name" value="uS12_prolyl_hydroxylase"/>
</dbReference>
<dbReference type="Pfam" id="PF13661">
    <property type="entry name" value="2OG-FeII_Oxy_4"/>
    <property type="match status" value="1"/>
</dbReference>
<dbReference type="GO" id="GO:0031543">
    <property type="term" value="F:peptidyl-proline dioxygenase activity"/>
    <property type="evidence" value="ECO:0007669"/>
    <property type="project" value="TreeGrafter"/>
</dbReference>
<name>A0A246JFZ6_9BURK</name>
<protein>
    <recommendedName>
        <fullName evidence="1">Prolyl 3,4-dihydroxylase TPA1/OFD1 N-terminal domain-containing protein</fullName>
    </recommendedName>
</protein>
<keyword evidence="3" id="KW-1185">Reference proteome</keyword>
<dbReference type="GO" id="GO:0006449">
    <property type="term" value="P:regulation of translational termination"/>
    <property type="evidence" value="ECO:0007669"/>
    <property type="project" value="TreeGrafter"/>
</dbReference>
<accession>A0A246JFZ6</accession>
<dbReference type="EMBL" id="NIOF01000003">
    <property type="protein sequence ID" value="OWQ91529.1"/>
    <property type="molecule type" value="Genomic_DNA"/>
</dbReference>
<gene>
    <name evidence="2" type="ORF">CDN99_10330</name>
</gene>